<evidence type="ECO:0000313" key="3">
    <source>
        <dbReference type="Proteomes" id="UP001165042"/>
    </source>
</evidence>
<accession>A0A9W6QLR9</accession>
<proteinExistence type="predicted"/>
<evidence type="ECO:0000313" key="2">
    <source>
        <dbReference type="EMBL" id="GLW91980.1"/>
    </source>
</evidence>
<feature type="region of interest" description="Disordered" evidence="1">
    <location>
        <begin position="1"/>
        <end position="34"/>
    </location>
</feature>
<dbReference type="EMBL" id="BSSD01000004">
    <property type="protein sequence ID" value="GLW91980.1"/>
    <property type="molecule type" value="Genomic_DNA"/>
</dbReference>
<gene>
    <name evidence="2" type="ORF">Aglo03_27960</name>
</gene>
<dbReference type="Proteomes" id="UP001165042">
    <property type="component" value="Unassembled WGS sequence"/>
</dbReference>
<dbReference type="AlphaFoldDB" id="A0A9W6QLR9"/>
<organism evidence="2 3">
    <name type="scientific">Actinokineospora globicatena</name>
    <dbReference type="NCBI Taxonomy" id="103729"/>
    <lineage>
        <taxon>Bacteria</taxon>
        <taxon>Bacillati</taxon>
        <taxon>Actinomycetota</taxon>
        <taxon>Actinomycetes</taxon>
        <taxon>Pseudonocardiales</taxon>
        <taxon>Pseudonocardiaceae</taxon>
        <taxon>Actinokineospora</taxon>
    </lineage>
</organism>
<comment type="caution">
    <text evidence="2">The sequence shown here is derived from an EMBL/GenBank/DDBJ whole genome shotgun (WGS) entry which is preliminary data.</text>
</comment>
<protein>
    <submittedName>
        <fullName evidence="2">Uncharacterized protein</fullName>
    </submittedName>
</protein>
<name>A0A9W6QLR9_9PSEU</name>
<sequence>MDRRDLGNVGSARSDSLDRERGRRWTASPGDVESRSVEAITAAITKLEPERPGGAAELGYIEHGDAADLDPGELGVDERGDAAELSLAEQGVAAELDPVNQVVPRDNVVLLRPASEP</sequence>
<evidence type="ECO:0000256" key="1">
    <source>
        <dbReference type="SAM" id="MobiDB-lite"/>
    </source>
</evidence>
<reference evidence="2" key="1">
    <citation type="submission" date="2023-02" db="EMBL/GenBank/DDBJ databases">
        <title>Actinokineospora globicatena NBRC 15670.</title>
        <authorList>
            <person name="Ichikawa N."/>
            <person name="Sato H."/>
            <person name="Tonouchi N."/>
        </authorList>
    </citation>
    <scope>NUCLEOTIDE SEQUENCE</scope>
    <source>
        <strain evidence="2">NBRC 15670</strain>
    </source>
</reference>
<keyword evidence="3" id="KW-1185">Reference proteome</keyword>